<comment type="domain">
    <text evidence="11">The N-terminal domain is essential for RNAP assembly and basal transcription, whereas the C-terminal domain is involved in interaction with transcriptional regulators and with upstream promoter elements.</text>
</comment>
<gene>
    <name evidence="11" type="primary">rpoA</name>
    <name evidence="13" type="ORF">N7603_01150</name>
</gene>
<reference evidence="14" key="1">
    <citation type="submission" date="2023-07" db="EMBL/GenBank/DDBJ databases">
        <title>Novel Mycoplasma species identified in domestic and wild animals.</title>
        <authorList>
            <person name="Volokhov D.V."/>
            <person name="Furtak V.A."/>
            <person name="Zagorodnyaya T.A."/>
        </authorList>
    </citation>
    <scope>NUCLEOTIDE SEQUENCE [LARGE SCALE GENOMIC DNA]</scope>
    <source>
        <strain evidence="14">92-19</strain>
    </source>
</reference>
<feature type="domain" description="DNA-directed RNA polymerase RpoA/D/Rpb3-type" evidence="12">
    <location>
        <begin position="22"/>
        <end position="232"/>
    </location>
</feature>
<evidence type="ECO:0000259" key="12">
    <source>
        <dbReference type="SMART" id="SM00662"/>
    </source>
</evidence>
<dbReference type="EMBL" id="JAOEGN010000002">
    <property type="protein sequence ID" value="MCU0104257.1"/>
    <property type="molecule type" value="Genomic_DNA"/>
</dbReference>
<evidence type="ECO:0000313" key="14">
    <source>
        <dbReference type="Proteomes" id="UP001209076"/>
    </source>
</evidence>
<proteinExistence type="inferred from homology"/>
<evidence type="ECO:0000256" key="6">
    <source>
        <dbReference type="ARBA" id="ARBA00022695"/>
    </source>
</evidence>
<dbReference type="InterPro" id="IPR011262">
    <property type="entry name" value="DNA-dir_RNA_pol_insert"/>
</dbReference>
<dbReference type="Gene3D" id="1.10.150.20">
    <property type="entry name" value="5' to 3' exonuclease, C-terminal subdomain"/>
    <property type="match status" value="1"/>
</dbReference>
<dbReference type="RefSeq" id="WP_262095480.1">
    <property type="nucleotide sequence ID" value="NZ_JAOEGN010000002.1"/>
</dbReference>
<comment type="caution">
    <text evidence="13">The sequence shown here is derived from an EMBL/GenBank/DDBJ whole genome shotgun (WGS) entry which is preliminary data.</text>
</comment>
<dbReference type="EC" id="2.7.7.6" evidence="2 11"/>
<dbReference type="InterPro" id="IPR011773">
    <property type="entry name" value="DNA-dir_RpoA"/>
</dbReference>
<dbReference type="GO" id="GO:0003899">
    <property type="term" value="F:DNA-directed RNA polymerase activity"/>
    <property type="evidence" value="ECO:0007669"/>
    <property type="project" value="UniProtKB-EC"/>
</dbReference>
<evidence type="ECO:0000256" key="4">
    <source>
        <dbReference type="ARBA" id="ARBA00022478"/>
    </source>
</evidence>
<dbReference type="InterPro" id="IPR036643">
    <property type="entry name" value="RNApol_insert_sf"/>
</dbReference>
<feature type="region of interest" description="Alpha C-terminal domain (alpha-CTD)" evidence="11">
    <location>
        <begin position="251"/>
        <end position="334"/>
    </location>
</feature>
<keyword evidence="5 11" id="KW-0808">Transferase</keyword>
<evidence type="ECO:0000256" key="11">
    <source>
        <dbReference type="HAMAP-Rule" id="MF_00059"/>
    </source>
</evidence>
<dbReference type="InterPro" id="IPR036603">
    <property type="entry name" value="RBP11-like"/>
</dbReference>
<evidence type="ECO:0000256" key="10">
    <source>
        <dbReference type="ARBA" id="ARBA00048552"/>
    </source>
</evidence>
<dbReference type="Gene3D" id="3.30.1360.10">
    <property type="entry name" value="RNA polymerase, RBP11-like subunit"/>
    <property type="match status" value="1"/>
</dbReference>
<dbReference type="Gene3D" id="2.170.120.12">
    <property type="entry name" value="DNA-directed RNA polymerase, insert domain"/>
    <property type="match status" value="1"/>
</dbReference>
<dbReference type="Proteomes" id="UP001209076">
    <property type="component" value="Unassembled WGS sequence"/>
</dbReference>
<dbReference type="SUPFAM" id="SSF47789">
    <property type="entry name" value="C-terminal domain of RNA polymerase alpha subunit"/>
    <property type="match status" value="1"/>
</dbReference>
<dbReference type="NCBIfam" id="TIGR02027">
    <property type="entry name" value="rpoA"/>
    <property type="match status" value="1"/>
</dbReference>
<dbReference type="NCBIfam" id="NF003515">
    <property type="entry name" value="PRK05182.2-1"/>
    <property type="match status" value="1"/>
</dbReference>
<keyword evidence="4 11" id="KW-0240">DNA-directed RNA polymerase</keyword>
<dbReference type="NCBIfam" id="NF003519">
    <property type="entry name" value="PRK05182.2-5"/>
    <property type="match status" value="1"/>
</dbReference>
<evidence type="ECO:0000256" key="3">
    <source>
        <dbReference type="ARBA" id="ARBA00015972"/>
    </source>
</evidence>
<organism evidence="13 14">
    <name type="scientific">Paracholeplasma vituli</name>
    <dbReference type="NCBI Taxonomy" id="69473"/>
    <lineage>
        <taxon>Bacteria</taxon>
        <taxon>Bacillati</taxon>
        <taxon>Mycoplasmatota</taxon>
        <taxon>Mollicutes</taxon>
        <taxon>Acholeplasmatales</taxon>
        <taxon>Acholeplasmataceae</taxon>
        <taxon>Paracholeplasma</taxon>
    </lineage>
</organism>
<evidence type="ECO:0000256" key="1">
    <source>
        <dbReference type="ARBA" id="ARBA00007123"/>
    </source>
</evidence>
<dbReference type="InterPro" id="IPR011263">
    <property type="entry name" value="DNA-dir_RNA_pol_RpoA/D/Rpb3"/>
</dbReference>
<dbReference type="InterPro" id="IPR011260">
    <property type="entry name" value="RNAP_asu_C"/>
</dbReference>
<evidence type="ECO:0000256" key="5">
    <source>
        <dbReference type="ARBA" id="ARBA00022679"/>
    </source>
</evidence>
<dbReference type="Pfam" id="PF03118">
    <property type="entry name" value="RNA_pol_A_CTD"/>
    <property type="match status" value="1"/>
</dbReference>
<evidence type="ECO:0000256" key="9">
    <source>
        <dbReference type="ARBA" id="ARBA00033070"/>
    </source>
</evidence>
<protein>
    <recommendedName>
        <fullName evidence="3 11">DNA-directed RNA polymerase subunit alpha</fullName>
        <shortName evidence="11">RNAP subunit alpha</shortName>
        <ecNumber evidence="2 11">2.7.7.6</ecNumber>
    </recommendedName>
    <alternativeName>
        <fullName evidence="9 11">RNA polymerase subunit alpha</fullName>
    </alternativeName>
    <alternativeName>
        <fullName evidence="8 11">Transcriptase subunit alpha</fullName>
    </alternativeName>
</protein>
<keyword evidence="7 11" id="KW-0804">Transcription</keyword>
<dbReference type="GO" id="GO:0000428">
    <property type="term" value="C:DNA-directed RNA polymerase complex"/>
    <property type="evidence" value="ECO:0007669"/>
    <property type="project" value="UniProtKB-KW"/>
</dbReference>
<evidence type="ECO:0000256" key="8">
    <source>
        <dbReference type="ARBA" id="ARBA00032524"/>
    </source>
</evidence>
<dbReference type="HAMAP" id="MF_00059">
    <property type="entry name" value="RNApol_bact_RpoA"/>
    <property type="match status" value="1"/>
</dbReference>
<dbReference type="SMART" id="SM00662">
    <property type="entry name" value="RPOLD"/>
    <property type="match status" value="1"/>
</dbReference>
<dbReference type="NCBIfam" id="NF003513">
    <property type="entry name" value="PRK05182.1-2"/>
    <property type="match status" value="1"/>
</dbReference>
<keyword evidence="6 11" id="KW-0548">Nucleotidyltransferase</keyword>
<feature type="region of interest" description="Alpha N-terminal domain (alpha-NTD)" evidence="11">
    <location>
        <begin position="1"/>
        <end position="233"/>
    </location>
</feature>
<comment type="similarity">
    <text evidence="1 11">Belongs to the RNA polymerase alpha chain family.</text>
</comment>
<name>A0ABT2PX03_9MOLU</name>
<comment type="function">
    <text evidence="11">DNA-dependent RNA polymerase catalyzes the transcription of DNA into RNA using the four ribonucleoside triphosphates as substrates.</text>
</comment>
<sequence length="334" mass="36629">MQDLKFSKPEVKVESVSGDSTKAICTISPLERGYGITIGNSLRRVLLSSLPGAAIVNVKIEGAEHEFSTLEGVMEDVMSIVLNLKKVVLSVDSTDPNFEKEIEIHQNGAGVVTASDIIHDSDIKIINPDQVIATVVEGGKLSMYMTVRRGIGYVGSVKNKAFSNSVGVIAIDSIYTPINRVAYEVEKTRVNNDADYDKLIMEVETNGAIKAHEALSLAAKMMIDYLSVIVDLDATTHDISFMSEKVSETNTHKLEKPIEELDLSVRSFNCLKRAGINTLAELTKKTEEEMMRVRNLGRKSLKEVKEKLEDLGLSFAAGYANGRKLDVASDDDNE</sequence>
<dbReference type="SUPFAM" id="SSF56553">
    <property type="entry name" value="Insert subdomain of RNA polymerase alpha subunit"/>
    <property type="match status" value="1"/>
</dbReference>
<dbReference type="Pfam" id="PF01193">
    <property type="entry name" value="RNA_pol_L"/>
    <property type="match status" value="1"/>
</dbReference>
<evidence type="ECO:0000256" key="2">
    <source>
        <dbReference type="ARBA" id="ARBA00012418"/>
    </source>
</evidence>
<keyword evidence="14" id="KW-1185">Reference proteome</keyword>
<evidence type="ECO:0000313" key="13">
    <source>
        <dbReference type="EMBL" id="MCU0104257.1"/>
    </source>
</evidence>
<comment type="catalytic activity">
    <reaction evidence="10 11">
        <text>RNA(n) + a ribonucleoside 5'-triphosphate = RNA(n+1) + diphosphate</text>
        <dbReference type="Rhea" id="RHEA:21248"/>
        <dbReference type="Rhea" id="RHEA-COMP:14527"/>
        <dbReference type="Rhea" id="RHEA-COMP:17342"/>
        <dbReference type="ChEBI" id="CHEBI:33019"/>
        <dbReference type="ChEBI" id="CHEBI:61557"/>
        <dbReference type="ChEBI" id="CHEBI:140395"/>
        <dbReference type="EC" id="2.7.7.6"/>
    </reaction>
</comment>
<accession>A0ABT2PX03</accession>
<dbReference type="SUPFAM" id="SSF55257">
    <property type="entry name" value="RBP11-like subunits of RNA polymerase"/>
    <property type="match status" value="1"/>
</dbReference>
<dbReference type="Pfam" id="PF01000">
    <property type="entry name" value="RNA_pol_A_bac"/>
    <property type="match status" value="1"/>
</dbReference>
<evidence type="ECO:0000256" key="7">
    <source>
        <dbReference type="ARBA" id="ARBA00023163"/>
    </source>
</evidence>
<comment type="subunit">
    <text evidence="11">Homodimer. The RNAP catalytic core consists of 2 alpha, 1 beta, 1 beta' and 1 omega subunit. When a sigma factor is associated with the core the holoenzyme is formed, which can initiate transcription.</text>
</comment>
<dbReference type="CDD" id="cd06928">
    <property type="entry name" value="RNAP_alpha_NTD"/>
    <property type="match status" value="1"/>
</dbReference>